<dbReference type="GO" id="GO:0046872">
    <property type="term" value="F:metal ion binding"/>
    <property type="evidence" value="ECO:0007669"/>
    <property type="project" value="UniProtKB-KW"/>
</dbReference>
<dbReference type="Proteomes" id="UP000551127">
    <property type="component" value="Unassembled WGS sequence"/>
</dbReference>
<organism evidence="13 14">
    <name type="scientific">Bucorvus abyssinicus</name>
    <name type="common">Northern ground-hornbill</name>
    <name type="synonym">Abyssinian ground-hornbill</name>
    <dbReference type="NCBI Taxonomy" id="153643"/>
    <lineage>
        <taxon>Eukaryota</taxon>
        <taxon>Metazoa</taxon>
        <taxon>Chordata</taxon>
        <taxon>Craniata</taxon>
        <taxon>Vertebrata</taxon>
        <taxon>Euteleostomi</taxon>
        <taxon>Archelosauria</taxon>
        <taxon>Archosauria</taxon>
        <taxon>Dinosauria</taxon>
        <taxon>Saurischia</taxon>
        <taxon>Theropoda</taxon>
        <taxon>Coelurosauria</taxon>
        <taxon>Aves</taxon>
        <taxon>Neognathae</taxon>
        <taxon>Neoaves</taxon>
        <taxon>Telluraves</taxon>
        <taxon>Coraciimorphae</taxon>
        <taxon>Bucerotiformes</taxon>
        <taxon>Bucorvidae</taxon>
        <taxon>Bucorvus</taxon>
    </lineage>
</organism>
<proteinExistence type="predicted"/>
<dbReference type="SUPFAM" id="SSF55486">
    <property type="entry name" value="Metalloproteases ('zincins'), catalytic domain"/>
    <property type="match status" value="1"/>
</dbReference>
<evidence type="ECO:0000256" key="3">
    <source>
        <dbReference type="ARBA" id="ARBA00022989"/>
    </source>
</evidence>
<name>A0A7K4YJA7_BUCAB</name>
<dbReference type="PANTHER" id="PTHR11905:SF130">
    <property type="entry name" value="DISINTEGRIN AND METALLOPROTEINASE DOMAIN-CONTAINING PROTEIN 15"/>
    <property type="match status" value="1"/>
</dbReference>
<keyword evidence="2 9" id="KW-0812">Transmembrane</keyword>
<dbReference type="SMART" id="SM00608">
    <property type="entry name" value="ACR"/>
    <property type="match status" value="1"/>
</dbReference>
<dbReference type="GO" id="GO:0045087">
    <property type="term" value="P:innate immune response"/>
    <property type="evidence" value="ECO:0007669"/>
    <property type="project" value="TreeGrafter"/>
</dbReference>
<evidence type="ECO:0000256" key="8">
    <source>
        <dbReference type="PROSITE-ProRule" id="PRU00276"/>
    </source>
</evidence>
<feature type="disulfide bond" evidence="6">
    <location>
        <begin position="267"/>
        <end position="287"/>
    </location>
</feature>
<dbReference type="GO" id="GO:0007229">
    <property type="term" value="P:integrin-mediated signaling pathway"/>
    <property type="evidence" value="ECO:0007669"/>
    <property type="project" value="TreeGrafter"/>
</dbReference>
<keyword evidence="8" id="KW-0862">Zinc</keyword>
<evidence type="ECO:0000256" key="4">
    <source>
        <dbReference type="ARBA" id="ARBA00023136"/>
    </source>
</evidence>
<dbReference type="PROSITE" id="PS50026">
    <property type="entry name" value="EGF_3"/>
    <property type="match status" value="1"/>
</dbReference>
<dbReference type="Gene3D" id="3.40.390.10">
    <property type="entry name" value="Collagenase (Catalytic Domain)"/>
    <property type="match status" value="1"/>
</dbReference>
<dbReference type="GO" id="GO:0004222">
    <property type="term" value="F:metalloendopeptidase activity"/>
    <property type="evidence" value="ECO:0007669"/>
    <property type="project" value="InterPro"/>
</dbReference>
<dbReference type="SUPFAM" id="SSF57552">
    <property type="entry name" value="Blood coagulation inhibitor (disintegrin)"/>
    <property type="match status" value="1"/>
</dbReference>
<keyword evidence="3 9" id="KW-1133">Transmembrane helix</keyword>
<comment type="caution">
    <text evidence="13">The sequence shown here is derived from an EMBL/GenBank/DDBJ whole genome shotgun (WGS) entry which is preliminary data.</text>
</comment>
<dbReference type="FunFam" id="3.40.390.10:FF:000002">
    <property type="entry name" value="Disintegrin and metalloproteinase domain-containing protein 22"/>
    <property type="match status" value="1"/>
</dbReference>
<dbReference type="EMBL" id="VYZL01002271">
    <property type="protein sequence ID" value="NWR59180.1"/>
    <property type="molecule type" value="Genomic_DNA"/>
</dbReference>
<dbReference type="InterPro" id="IPR001762">
    <property type="entry name" value="Disintegrin_dom"/>
</dbReference>
<evidence type="ECO:0000313" key="13">
    <source>
        <dbReference type="EMBL" id="NWR59180.1"/>
    </source>
</evidence>
<evidence type="ECO:0000256" key="2">
    <source>
        <dbReference type="ARBA" id="ARBA00022692"/>
    </source>
</evidence>
<feature type="domain" description="EGF-like" evidence="10">
    <location>
        <begin position="448"/>
        <end position="480"/>
    </location>
</feature>
<feature type="domain" description="Disintegrin" evidence="11">
    <location>
        <begin position="208"/>
        <end position="295"/>
    </location>
</feature>
<evidence type="ECO:0000256" key="9">
    <source>
        <dbReference type="SAM" id="Phobius"/>
    </source>
</evidence>
<feature type="non-terminal residue" evidence="13">
    <location>
        <position position="1"/>
    </location>
</feature>
<dbReference type="InterPro" id="IPR034027">
    <property type="entry name" value="Reprolysin_adamalysin"/>
</dbReference>
<gene>
    <name evidence="13" type="primary">Adam15</name>
    <name evidence="13" type="ORF">BUCABY_R05857</name>
</gene>
<evidence type="ECO:0000256" key="5">
    <source>
        <dbReference type="ARBA" id="ARBA00023157"/>
    </source>
</evidence>
<dbReference type="GO" id="GO:0005615">
    <property type="term" value="C:extracellular space"/>
    <property type="evidence" value="ECO:0007669"/>
    <property type="project" value="TreeGrafter"/>
</dbReference>
<keyword evidence="7" id="KW-0245">EGF-like domain</keyword>
<feature type="disulfide bond" evidence="7">
    <location>
        <begin position="452"/>
        <end position="462"/>
    </location>
</feature>
<feature type="binding site" evidence="8">
    <location>
        <position position="144"/>
    </location>
    <ligand>
        <name>Zn(2+)</name>
        <dbReference type="ChEBI" id="CHEBI:29105"/>
        <note>catalytic</note>
    </ligand>
</feature>
<dbReference type="InterPro" id="IPR001590">
    <property type="entry name" value="Peptidase_M12B"/>
</dbReference>
<dbReference type="FunFam" id="4.10.70.10:FF:000001">
    <property type="entry name" value="Disintegrin and metalloproteinase domain-containing protein 22"/>
    <property type="match status" value="1"/>
</dbReference>
<dbReference type="GO" id="GO:0016020">
    <property type="term" value="C:membrane"/>
    <property type="evidence" value="ECO:0007669"/>
    <property type="project" value="UniProtKB-SubCell"/>
</dbReference>
<feature type="disulfide bond" evidence="7">
    <location>
        <begin position="470"/>
        <end position="479"/>
    </location>
</feature>
<protein>
    <submittedName>
        <fullName evidence="13">ADA15 protein</fullName>
    </submittedName>
</protein>
<dbReference type="InterPro" id="IPR006586">
    <property type="entry name" value="ADAM_Cys-rich"/>
</dbReference>
<dbReference type="SMART" id="SM00050">
    <property type="entry name" value="DISIN"/>
    <property type="match status" value="1"/>
</dbReference>
<dbReference type="PROSITE" id="PS01186">
    <property type="entry name" value="EGF_2"/>
    <property type="match status" value="1"/>
</dbReference>
<feature type="binding site" evidence="8">
    <location>
        <position position="134"/>
    </location>
    <ligand>
        <name>Zn(2+)</name>
        <dbReference type="ChEBI" id="CHEBI:29105"/>
        <note>catalytic</note>
    </ligand>
</feature>
<dbReference type="PROSITE" id="PS50215">
    <property type="entry name" value="ADAM_MEPRO"/>
    <property type="match status" value="1"/>
</dbReference>
<comment type="caution">
    <text evidence="7">Lacks conserved residue(s) required for the propagation of feature annotation.</text>
</comment>
<dbReference type="AlphaFoldDB" id="A0A7K4YJA7"/>
<dbReference type="Pfam" id="PF00200">
    <property type="entry name" value="Disintegrin"/>
    <property type="match status" value="1"/>
</dbReference>
<dbReference type="PANTHER" id="PTHR11905">
    <property type="entry name" value="ADAM A DISINTEGRIN AND METALLOPROTEASE DOMAIN"/>
    <property type="match status" value="1"/>
</dbReference>
<dbReference type="PROSITE" id="PS50214">
    <property type="entry name" value="DISINTEGRIN_2"/>
    <property type="match status" value="1"/>
</dbReference>
<sequence>VELVMVVDHAAFQYYPNLDRVRTRTLEIANQVDVFFQPLGVRVALVAVEVWSEGDRFTVGGSARAVLERFLRWRRDELLPRLPHDNAQLLTGARFDDVLVGMSAQASMCSLTRSGGVSMDHSVSVLVVASTVAHQLGHNLGMRHDSAGRFCHCSDLRQDRGCIMALPTGLTPGLSFSNCSRQDLERSLRRGQGWCLSNIPEPPRLAGTPRCGNHFLELGEGCDCGLSVECTDPCCNSSSCQLLPGAACATGAACCQDCQLRHAGHLCREPHGECDLPEFCDGVSPHCPPDTFLQDGQPCAGGQSVCYSGACATYEGQCQQLLGPGTAGARQGPGLGGCAEAHCAPAAGAVPVSGSCMASLNAKGNEHGHCGQLPNGSYVACAQWDAGCGMLQCQRGSVRGDRSEGSCQGTLLPGDEDVSDAAMVLPGTACSPGKVCLQHRCQDVSVLGDQQCRSKCNGHGVCNNHGHCHCERGWAPPTCKSPGGSVLPTALLLSTLLGLALALGLCCARRTALHKRLCQLGKGTSCQYR</sequence>
<dbReference type="GO" id="GO:0005178">
    <property type="term" value="F:integrin binding"/>
    <property type="evidence" value="ECO:0007669"/>
    <property type="project" value="TreeGrafter"/>
</dbReference>
<dbReference type="GO" id="GO:0006508">
    <property type="term" value="P:proteolysis"/>
    <property type="evidence" value="ECO:0007669"/>
    <property type="project" value="InterPro"/>
</dbReference>
<feature type="non-terminal residue" evidence="13">
    <location>
        <position position="529"/>
    </location>
</feature>
<dbReference type="Pfam" id="PF08516">
    <property type="entry name" value="ADAM_CR"/>
    <property type="match status" value="1"/>
</dbReference>
<keyword evidence="8" id="KW-0479">Metal-binding</keyword>
<dbReference type="InterPro" id="IPR024079">
    <property type="entry name" value="MetalloPept_cat_dom_sf"/>
</dbReference>
<keyword evidence="5 7" id="KW-1015">Disulfide bond</keyword>
<dbReference type="Gene3D" id="4.10.70.10">
    <property type="entry name" value="Disintegrin domain"/>
    <property type="match status" value="1"/>
</dbReference>
<evidence type="ECO:0000256" key="7">
    <source>
        <dbReference type="PROSITE-ProRule" id="PRU00076"/>
    </source>
</evidence>
<comment type="subcellular location">
    <subcellularLocation>
        <location evidence="1">Membrane</location>
        <topology evidence="1">Single-pass membrane protein</topology>
    </subcellularLocation>
</comment>
<reference evidence="13 14" key="1">
    <citation type="submission" date="2019-09" db="EMBL/GenBank/DDBJ databases">
        <title>Bird 10,000 Genomes (B10K) Project - Family phase.</title>
        <authorList>
            <person name="Zhang G."/>
        </authorList>
    </citation>
    <scope>NUCLEOTIDE SEQUENCE [LARGE SCALE GENOMIC DNA]</scope>
    <source>
        <strain evidence="13">B10K-DU-012-80</strain>
    </source>
</reference>
<dbReference type="InterPro" id="IPR036436">
    <property type="entry name" value="Disintegrin_dom_sf"/>
</dbReference>
<keyword evidence="4 9" id="KW-0472">Membrane</keyword>
<evidence type="ECO:0000313" key="14">
    <source>
        <dbReference type="Proteomes" id="UP000551127"/>
    </source>
</evidence>
<dbReference type="InterPro" id="IPR000742">
    <property type="entry name" value="EGF"/>
</dbReference>
<accession>A0A7K4YJA7</accession>
<evidence type="ECO:0000259" key="10">
    <source>
        <dbReference type="PROSITE" id="PS50026"/>
    </source>
</evidence>
<evidence type="ECO:0000259" key="11">
    <source>
        <dbReference type="PROSITE" id="PS50214"/>
    </source>
</evidence>
<evidence type="ECO:0000259" key="12">
    <source>
        <dbReference type="PROSITE" id="PS50215"/>
    </source>
</evidence>
<feature type="transmembrane region" description="Helical" evidence="9">
    <location>
        <begin position="486"/>
        <end position="507"/>
    </location>
</feature>
<dbReference type="Pfam" id="PF01421">
    <property type="entry name" value="Reprolysin"/>
    <property type="match status" value="1"/>
</dbReference>
<feature type="domain" description="Peptidase M12B" evidence="12">
    <location>
        <begin position="1"/>
        <end position="200"/>
    </location>
</feature>
<keyword evidence="14" id="KW-1185">Reference proteome</keyword>
<feature type="binding site" evidence="8">
    <location>
        <position position="138"/>
    </location>
    <ligand>
        <name>Zn(2+)</name>
        <dbReference type="ChEBI" id="CHEBI:29105"/>
        <note>catalytic</note>
    </ligand>
</feature>
<dbReference type="CDD" id="cd04269">
    <property type="entry name" value="ZnMc_adamalysin_II_like"/>
    <property type="match status" value="1"/>
</dbReference>
<evidence type="ECO:0000256" key="6">
    <source>
        <dbReference type="PROSITE-ProRule" id="PRU00068"/>
    </source>
</evidence>
<dbReference type="OrthoDB" id="5951731at2759"/>
<evidence type="ECO:0000256" key="1">
    <source>
        <dbReference type="ARBA" id="ARBA00004167"/>
    </source>
</evidence>